<keyword evidence="3" id="KW-1185">Reference proteome</keyword>
<proteinExistence type="predicted"/>
<dbReference type="RefSeq" id="WP_158462480.1">
    <property type="nucleotide sequence ID" value="NZ_VZAD01000013.1"/>
</dbReference>
<evidence type="ECO:0000313" key="2">
    <source>
        <dbReference type="EMBL" id="MQP10653.1"/>
    </source>
</evidence>
<feature type="transmembrane region" description="Helical" evidence="1">
    <location>
        <begin position="79"/>
        <end position="101"/>
    </location>
</feature>
<feature type="transmembrane region" description="Helical" evidence="1">
    <location>
        <begin position="50"/>
        <end position="73"/>
    </location>
</feature>
<accession>A0A6A7W860</accession>
<dbReference type="Proteomes" id="UP000384372">
    <property type="component" value="Unassembled WGS sequence"/>
</dbReference>
<protein>
    <submittedName>
        <fullName evidence="2">Uncharacterized protein</fullName>
    </submittedName>
</protein>
<dbReference type="OrthoDB" id="1080236at2"/>
<keyword evidence="1" id="KW-0472">Membrane</keyword>
<name>A0A6A7W860_9BACT</name>
<feature type="transmembrane region" description="Helical" evidence="1">
    <location>
        <begin position="20"/>
        <end position="38"/>
    </location>
</feature>
<gene>
    <name evidence="2" type="ORF">F7D20_01445</name>
</gene>
<keyword evidence="1" id="KW-1133">Transmembrane helix</keyword>
<organism evidence="2 3">
    <name type="scientific">Segatella copri</name>
    <dbReference type="NCBI Taxonomy" id="165179"/>
    <lineage>
        <taxon>Bacteria</taxon>
        <taxon>Pseudomonadati</taxon>
        <taxon>Bacteroidota</taxon>
        <taxon>Bacteroidia</taxon>
        <taxon>Bacteroidales</taxon>
        <taxon>Prevotellaceae</taxon>
        <taxon>Segatella</taxon>
    </lineage>
</organism>
<reference evidence="2 3" key="1">
    <citation type="submission" date="2019-09" db="EMBL/GenBank/DDBJ databases">
        <title>Distinct polysaccharide growth profiles of human intestinal Prevotella copri isolates.</title>
        <authorList>
            <person name="Fehlner-Peach H."/>
            <person name="Magnabosco C."/>
            <person name="Raghavan V."/>
            <person name="Scher J.U."/>
            <person name="Tett A."/>
            <person name="Cox L.M."/>
            <person name="Gottsegen C."/>
            <person name="Watters A."/>
            <person name="Wiltshire- Gordon J.D."/>
            <person name="Segata N."/>
            <person name="Bonneau R."/>
            <person name="Littman D.R."/>
        </authorList>
    </citation>
    <scope>NUCLEOTIDE SEQUENCE [LARGE SCALE GENOMIC DNA]</scope>
    <source>
        <strain evidence="3">iAQ1173</strain>
    </source>
</reference>
<comment type="caution">
    <text evidence="2">The sequence shown here is derived from an EMBL/GenBank/DDBJ whole genome shotgun (WGS) entry which is preliminary data.</text>
</comment>
<evidence type="ECO:0000256" key="1">
    <source>
        <dbReference type="SAM" id="Phobius"/>
    </source>
</evidence>
<keyword evidence="1" id="KW-0812">Transmembrane</keyword>
<dbReference type="AlphaFoldDB" id="A0A6A7W860"/>
<dbReference type="EMBL" id="VZAD01000013">
    <property type="protein sequence ID" value="MQP10653.1"/>
    <property type="molecule type" value="Genomic_DNA"/>
</dbReference>
<sequence>MTQNGLITRTATILTWTESSIGLLSVIASLIAGCHLGRKHKGSMQQLGTALILVFIVWLICVNILPTTIFYLLGISHPTAFTCVNMFSAFSNTLVYIYAYYRMYRTINN</sequence>
<evidence type="ECO:0000313" key="3">
    <source>
        <dbReference type="Proteomes" id="UP000384372"/>
    </source>
</evidence>